<evidence type="ECO:0000313" key="2">
    <source>
        <dbReference type="EMBL" id="KAK2616933.1"/>
    </source>
</evidence>
<dbReference type="EMBL" id="JASWJB010000001">
    <property type="protein sequence ID" value="KAK2616933.1"/>
    <property type="molecule type" value="Genomic_DNA"/>
</dbReference>
<proteinExistence type="predicted"/>
<keyword evidence="3" id="KW-1185">Reference proteome</keyword>
<feature type="chain" id="PRO_5042477809" evidence="1">
    <location>
        <begin position="21"/>
        <end position="137"/>
    </location>
</feature>
<evidence type="ECO:0000313" key="3">
    <source>
        <dbReference type="Proteomes" id="UP001251528"/>
    </source>
</evidence>
<accession>A0AAJ0CZG1</accession>
<feature type="signal peptide" evidence="1">
    <location>
        <begin position="1"/>
        <end position="20"/>
    </location>
</feature>
<dbReference type="Proteomes" id="UP001251528">
    <property type="component" value="Unassembled WGS sequence"/>
</dbReference>
<protein>
    <submittedName>
        <fullName evidence="2">Uncharacterized protein</fullName>
    </submittedName>
</protein>
<evidence type="ECO:0000256" key="1">
    <source>
        <dbReference type="SAM" id="SignalP"/>
    </source>
</evidence>
<comment type="caution">
    <text evidence="2">The sequence shown here is derived from an EMBL/GenBank/DDBJ whole genome shotgun (WGS) entry which is preliminary data.</text>
</comment>
<name>A0AAJ0CZG1_9HYPO</name>
<gene>
    <name evidence="2" type="ORF">QQS21_000021</name>
</gene>
<keyword evidence="1" id="KW-0732">Signal</keyword>
<dbReference type="AlphaFoldDB" id="A0AAJ0CZG1"/>
<sequence>MKFFGIISAVFAVSASVATAAPTQGTPNTHLNFASGTPSTQFIELDKREFNRGGALGPLSGVLSALPPPVADAFQAAVAELFKAGDVVLNIPLDAIDNLAHGNVAGALKSIVSSSGGTLKSLPGDAAKILGMEGKKP</sequence>
<organism evidence="2 3">
    <name type="scientific">Conoideocrella luteorostrata</name>
    <dbReference type="NCBI Taxonomy" id="1105319"/>
    <lineage>
        <taxon>Eukaryota</taxon>
        <taxon>Fungi</taxon>
        <taxon>Dikarya</taxon>
        <taxon>Ascomycota</taxon>
        <taxon>Pezizomycotina</taxon>
        <taxon>Sordariomycetes</taxon>
        <taxon>Hypocreomycetidae</taxon>
        <taxon>Hypocreales</taxon>
        <taxon>Clavicipitaceae</taxon>
        <taxon>Conoideocrella</taxon>
    </lineage>
</organism>
<reference evidence="2" key="1">
    <citation type="submission" date="2023-06" db="EMBL/GenBank/DDBJ databases">
        <title>Conoideocrella luteorostrata (Hypocreales: Clavicipitaceae), a potential biocontrol fungus for elongate hemlock scale in United States Christmas tree production areas.</title>
        <authorList>
            <person name="Barrett H."/>
            <person name="Lovett B."/>
            <person name="Macias A.M."/>
            <person name="Stajich J.E."/>
            <person name="Kasson M.T."/>
        </authorList>
    </citation>
    <scope>NUCLEOTIDE SEQUENCE</scope>
    <source>
        <strain evidence="2">ARSEF 14590</strain>
    </source>
</reference>